<organism evidence="2 3">
    <name type="scientific">Rhodobacter ferrooxidans</name>
    <dbReference type="NCBI Taxonomy" id="371731"/>
    <lineage>
        <taxon>Bacteria</taxon>
        <taxon>Pseudomonadati</taxon>
        <taxon>Pseudomonadota</taxon>
        <taxon>Alphaproteobacteria</taxon>
        <taxon>Rhodobacterales</taxon>
        <taxon>Rhodobacter group</taxon>
        <taxon>Rhodobacter</taxon>
    </lineage>
</organism>
<dbReference type="InterPro" id="IPR000014">
    <property type="entry name" value="PAS"/>
</dbReference>
<sequence>MQYDLVLGLVVIAAALLSAIGGLMVLSALQAKAKAATGSVFLDQGDHASFLFDGETLIDATPEARALLSLSQIKGSPWARLAAFLSPRFPGFEARFQGLEGEGQVMLASTDTASQPLLLRAELRGGLTRITLLDPDTERRAPGADLLTQRAQEDELAQLRGTISQAPLMIWREAASGDVTWANATYLDQASQKLEPGQDLSWPLPRLFERTAVAQGVNGQRQRLDQPTGPAHWYDLIGFAEGEGRLMFGLPADAAVQAETSLRDFMQTLTKTFAHLPIGLAIFDRQRQLQLFNPALLDLSGLQPDFLSLRPTLFAFLDAMRDRNMIPEPKDYRFWRKQMTELEKAASSGLYEETWSLPSGQTYRVIGRPHPNGALALMFEDISTEMSRTRRYRADLELGQAVVDAMDQGLAVFSESGVLVMSNTAYTELWGHDPASTLGESGVATLCAHWRENSAPSPIWSEVEDFIATMGERKAWGGEARLNDGRLLDCRFTPIQGGSTLATFRLAAPEKARSPRLAASKARKSA</sequence>
<feature type="domain" description="PAS" evidence="1">
    <location>
        <begin position="267"/>
        <end position="333"/>
    </location>
</feature>
<dbReference type="RefSeq" id="WP_008030114.1">
    <property type="nucleotide sequence ID" value="NZ_ACYY01000010.1"/>
</dbReference>
<dbReference type="EMBL" id="ACYY01000010">
    <property type="protein sequence ID" value="EEW25230.1"/>
    <property type="molecule type" value="Genomic_DNA"/>
</dbReference>
<feature type="domain" description="PAS" evidence="1">
    <location>
        <begin position="157"/>
        <end position="225"/>
    </location>
</feature>
<dbReference type="SMART" id="SM00091">
    <property type="entry name" value="PAS"/>
    <property type="match status" value="3"/>
</dbReference>
<dbReference type="Proteomes" id="UP000010121">
    <property type="component" value="Unassembled WGS sequence"/>
</dbReference>
<dbReference type="InterPro" id="IPR035965">
    <property type="entry name" value="PAS-like_dom_sf"/>
</dbReference>
<proteinExistence type="predicted"/>
<evidence type="ECO:0000313" key="2">
    <source>
        <dbReference type="EMBL" id="EEW25230.1"/>
    </source>
</evidence>
<gene>
    <name evidence="2" type="ORF">Rsw2DRAFT_1760</name>
</gene>
<dbReference type="eggNOG" id="COG2205">
    <property type="taxonomic scope" value="Bacteria"/>
</dbReference>
<comment type="caution">
    <text evidence="2">The sequence shown here is derived from an EMBL/GenBank/DDBJ whole genome shotgun (WGS) entry which is preliminary data.</text>
</comment>
<protein>
    <submittedName>
        <fullName evidence="2">Putative PAS/PAC sensor protein</fullName>
    </submittedName>
</protein>
<dbReference type="Pfam" id="PF12860">
    <property type="entry name" value="PAS_7"/>
    <property type="match status" value="2"/>
</dbReference>
<dbReference type="AlphaFoldDB" id="C8S132"/>
<feature type="domain" description="PAS" evidence="1">
    <location>
        <begin position="397"/>
        <end position="464"/>
    </location>
</feature>
<accession>C8S132</accession>
<evidence type="ECO:0000313" key="3">
    <source>
        <dbReference type="Proteomes" id="UP000010121"/>
    </source>
</evidence>
<evidence type="ECO:0000259" key="1">
    <source>
        <dbReference type="SMART" id="SM00091"/>
    </source>
</evidence>
<dbReference type="STRING" id="371731.Rsw2DRAFT_1760"/>
<name>C8S132_9RHOB</name>
<keyword evidence="3" id="KW-1185">Reference proteome</keyword>
<dbReference type="SUPFAM" id="SSF55785">
    <property type="entry name" value="PYP-like sensor domain (PAS domain)"/>
    <property type="match status" value="2"/>
</dbReference>
<dbReference type="OrthoDB" id="9797304at2"/>
<reference evidence="2 3" key="1">
    <citation type="submission" date="2009-08" db="EMBL/GenBank/DDBJ databases">
        <title>The draft genome of Rhodobacter sp. SW2.</title>
        <authorList>
            <consortium name="US DOE Joint Genome Institute (JGI-PGF)"/>
            <person name="Lucas S."/>
            <person name="Copeland A."/>
            <person name="Lapidus A."/>
            <person name="Glavina del Rio T."/>
            <person name="Tice H."/>
            <person name="Bruce D."/>
            <person name="Goodwin L."/>
            <person name="Pitluck S."/>
            <person name="Larimer F."/>
            <person name="Land M.L."/>
            <person name="Hauser L."/>
            <person name="Emerson D."/>
        </authorList>
    </citation>
    <scope>NUCLEOTIDE SEQUENCE [LARGE SCALE GENOMIC DNA]</scope>
    <source>
        <strain evidence="2 3">SW2</strain>
    </source>
</reference>